<comment type="caution">
    <text evidence="3">The sequence shown here is derived from an EMBL/GenBank/DDBJ whole genome shotgun (WGS) entry which is preliminary data.</text>
</comment>
<accession>A0ABU0JB86</accession>
<dbReference type="EMBL" id="JAUSVX010000009">
    <property type="protein sequence ID" value="MDQ0471531.1"/>
    <property type="molecule type" value="Genomic_DNA"/>
</dbReference>
<feature type="region of interest" description="Disordered" evidence="1">
    <location>
        <begin position="14"/>
        <end position="35"/>
    </location>
</feature>
<reference evidence="3 4" key="1">
    <citation type="submission" date="2023-07" db="EMBL/GenBank/DDBJ databases">
        <title>Genomic Encyclopedia of Type Strains, Phase IV (KMG-IV): sequencing the most valuable type-strain genomes for metagenomic binning, comparative biology and taxonomic classification.</title>
        <authorList>
            <person name="Goeker M."/>
        </authorList>
    </citation>
    <scope>NUCLEOTIDE SEQUENCE [LARGE SCALE GENOMIC DNA]</scope>
    <source>
        <strain evidence="3 4">DSM 19619</strain>
    </source>
</reference>
<feature type="transmembrane region" description="Helical" evidence="2">
    <location>
        <begin position="68"/>
        <end position="90"/>
    </location>
</feature>
<protein>
    <submittedName>
        <fullName evidence="3">Membrane-anchored protein</fullName>
    </submittedName>
</protein>
<feature type="transmembrane region" description="Helical" evidence="2">
    <location>
        <begin position="102"/>
        <end position="119"/>
    </location>
</feature>
<feature type="compositionally biased region" description="Low complexity" evidence="1">
    <location>
        <begin position="15"/>
        <end position="31"/>
    </location>
</feature>
<evidence type="ECO:0000313" key="3">
    <source>
        <dbReference type="EMBL" id="MDQ0471531.1"/>
    </source>
</evidence>
<evidence type="ECO:0000256" key="1">
    <source>
        <dbReference type="SAM" id="MobiDB-lite"/>
    </source>
</evidence>
<dbReference type="RefSeq" id="WP_307276854.1">
    <property type="nucleotide sequence ID" value="NZ_JAUSVX010000009.1"/>
</dbReference>
<keyword evidence="2" id="KW-0472">Membrane</keyword>
<name>A0ABU0JB86_9HYPH</name>
<proteinExistence type="predicted"/>
<dbReference type="Proteomes" id="UP001242480">
    <property type="component" value="Unassembled WGS sequence"/>
</dbReference>
<keyword evidence="2" id="KW-0812">Transmembrane</keyword>
<feature type="transmembrane region" description="Helical" evidence="2">
    <location>
        <begin position="125"/>
        <end position="145"/>
    </location>
</feature>
<evidence type="ECO:0000256" key="2">
    <source>
        <dbReference type="SAM" id="Phobius"/>
    </source>
</evidence>
<feature type="transmembrane region" description="Helical" evidence="2">
    <location>
        <begin position="249"/>
        <end position="266"/>
    </location>
</feature>
<gene>
    <name evidence="3" type="ORF">QO011_004556</name>
</gene>
<feature type="transmembrane region" description="Helical" evidence="2">
    <location>
        <begin position="225"/>
        <end position="243"/>
    </location>
</feature>
<feature type="transmembrane region" description="Helical" evidence="2">
    <location>
        <begin position="166"/>
        <end position="186"/>
    </location>
</feature>
<keyword evidence="2" id="KW-1133">Transmembrane helix</keyword>
<organism evidence="3 4">
    <name type="scientific">Labrys wisconsinensis</name>
    <dbReference type="NCBI Taxonomy" id="425677"/>
    <lineage>
        <taxon>Bacteria</taxon>
        <taxon>Pseudomonadati</taxon>
        <taxon>Pseudomonadota</taxon>
        <taxon>Alphaproteobacteria</taxon>
        <taxon>Hyphomicrobiales</taxon>
        <taxon>Xanthobacteraceae</taxon>
        <taxon>Labrys</taxon>
    </lineage>
</organism>
<keyword evidence="4" id="KW-1185">Reference proteome</keyword>
<evidence type="ECO:0000313" key="4">
    <source>
        <dbReference type="Proteomes" id="UP001242480"/>
    </source>
</evidence>
<sequence length="280" mass="28428">MASVADENALPAGLEATGTPAADAEPDAAQAPPLPFGTLRPEHRPAGGPRYWIALSLASLVGCNAGDLVVSAFGVLDSLPLLIAAFAVLLALEQDGEHRTEAYYWLLVIVARTAATNLADFAGRQVGVPATVPIMAALLLGLAGARRYLGSRPIRNRATCAGKDAVPIDGLSWATMLVAGSLGTAIGDLLSFHLGLGGASLLLSGAVALLIGLKATRLPAAPAPYRLAVIAILAAGTSLGDVLARVAGLWQSAAGVFLLLAAVLTLPSRVWSPPATCPAR</sequence>
<feature type="transmembrane region" description="Helical" evidence="2">
    <location>
        <begin position="192"/>
        <end position="213"/>
    </location>
</feature>